<dbReference type="InterPro" id="IPR011990">
    <property type="entry name" value="TPR-like_helical_dom_sf"/>
</dbReference>
<name>A0A7K7IBA8_LOXCU</name>
<reference evidence="2 3" key="1">
    <citation type="submission" date="2019-09" db="EMBL/GenBank/DDBJ databases">
        <title>Bird 10,000 Genomes (B10K) Project - Family phase.</title>
        <authorList>
            <person name="Zhang G."/>
        </authorList>
    </citation>
    <scope>NUCLEOTIDE SEQUENCE [LARGE SCALE GENOMIC DNA]</scope>
    <source>
        <strain evidence="2">OUT-0011</strain>
        <tissue evidence="2">Muscle</tissue>
    </source>
</reference>
<comment type="similarity">
    <text evidence="1">Belongs to the GET4 family.</text>
</comment>
<dbReference type="EMBL" id="VZSM01000861">
    <property type="protein sequence ID" value="NWY91452.1"/>
    <property type="molecule type" value="Genomic_DNA"/>
</dbReference>
<feature type="non-terminal residue" evidence="2">
    <location>
        <position position="73"/>
    </location>
</feature>
<evidence type="ECO:0000313" key="3">
    <source>
        <dbReference type="Proteomes" id="UP000564784"/>
    </source>
</evidence>
<accession>A0A7K7IBA8</accession>
<dbReference type="PANTHER" id="PTHR12875">
    <property type="entry name" value="GOLGI TO ER TRAFFIC PROTEIN 4 HOMOLOG"/>
    <property type="match status" value="1"/>
</dbReference>
<dbReference type="Gene3D" id="1.25.40.10">
    <property type="entry name" value="Tetratricopeptide repeat domain"/>
    <property type="match status" value="1"/>
</dbReference>
<protein>
    <submittedName>
        <fullName evidence="2">GET4 protein</fullName>
    </submittedName>
</protein>
<dbReference type="GO" id="GO:0045048">
    <property type="term" value="P:protein insertion into ER membrane"/>
    <property type="evidence" value="ECO:0007669"/>
    <property type="project" value="InterPro"/>
</dbReference>
<dbReference type="PANTHER" id="PTHR12875:SF0">
    <property type="entry name" value="GOLGI TO ER TRAFFIC PROTEIN 4 HOMOLOG"/>
    <property type="match status" value="1"/>
</dbReference>
<dbReference type="GO" id="GO:0071818">
    <property type="term" value="C:BAT3 complex"/>
    <property type="evidence" value="ECO:0007669"/>
    <property type="project" value="TreeGrafter"/>
</dbReference>
<comment type="caution">
    <text evidence="2">The sequence shown here is derived from an EMBL/GenBank/DDBJ whole genome shotgun (WGS) entry which is preliminary data.</text>
</comment>
<feature type="non-terminal residue" evidence="2">
    <location>
        <position position="1"/>
    </location>
</feature>
<evidence type="ECO:0000313" key="2">
    <source>
        <dbReference type="EMBL" id="NWY91452.1"/>
    </source>
</evidence>
<proteinExistence type="inferred from homology"/>
<keyword evidence="3" id="KW-1185">Reference proteome</keyword>
<evidence type="ECO:0000256" key="1">
    <source>
        <dbReference type="ARBA" id="ARBA00005351"/>
    </source>
</evidence>
<organism evidence="2 3">
    <name type="scientific">Loxia curvirostra</name>
    <name type="common">Red crossbill</name>
    <dbReference type="NCBI Taxonomy" id="64802"/>
    <lineage>
        <taxon>Eukaryota</taxon>
        <taxon>Metazoa</taxon>
        <taxon>Chordata</taxon>
        <taxon>Craniata</taxon>
        <taxon>Vertebrata</taxon>
        <taxon>Euteleostomi</taxon>
        <taxon>Archelosauria</taxon>
        <taxon>Archosauria</taxon>
        <taxon>Dinosauria</taxon>
        <taxon>Saurischia</taxon>
        <taxon>Theropoda</taxon>
        <taxon>Coelurosauria</taxon>
        <taxon>Aves</taxon>
        <taxon>Neognathae</taxon>
        <taxon>Neoaves</taxon>
        <taxon>Telluraves</taxon>
        <taxon>Australaves</taxon>
        <taxon>Passeriformes</taxon>
        <taxon>Passeroidea</taxon>
        <taxon>Fringillidae</taxon>
        <taxon>Carduelinae</taxon>
        <taxon>Loxia</taxon>
    </lineage>
</organism>
<gene>
    <name evidence="2" type="primary">Get4_0</name>
    <name evidence="2" type="ORF">LOXCUR_R15883</name>
</gene>
<dbReference type="InterPro" id="IPR007317">
    <property type="entry name" value="GET4"/>
</dbReference>
<dbReference type="AlphaFoldDB" id="A0A7K7IBA8"/>
<dbReference type="OrthoDB" id="10252405at2759"/>
<sequence length="73" mass="8492">RLVEYSLSRRYCSEMDMFVAQAILQFLCLKNETSASVHPSLKRDPLYNEYLDRIGQLFFGVPPKQTSSYRGLL</sequence>
<dbReference type="Proteomes" id="UP000564784">
    <property type="component" value="Unassembled WGS sequence"/>
</dbReference>